<evidence type="ECO:0000313" key="2">
    <source>
        <dbReference type="Proteomes" id="UP000271098"/>
    </source>
</evidence>
<dbReference type="Proteomes" id="UP000271098">
    <property type="component" value="Unassembled WGS sequence"/>
</dbReference>
<keyword evidence="2" id="KW-1185">Reference proteome</keyword>
<sequence length="103" mass="11621">MWLEALEKICCAQLSEFTVQALECSVVNLNSAVLSLSTPSRSRPAQFMFPLRFAECLSSMYSALRSVLISINTNSMFCRKNLPSLLQKKTSIRMEQFAESKFA</sequence>
<protein>
    <submittedName>
        <fullName evidence="1 3">Uncharacterized protein</fullName>
    </submittedName>
</protein>
<proteinExistence type="predicted"/>
<gene>
    <name evidence="1" type="ORF">GPUH_LOCUS5893</name>
</gene>
<dbReference type="WBParaSite" id="GPUH_0000589901-mRNA-1">
    <property type="protein sequence ID" value="GPUH_0000589901-mRNA-1"/>
    <property type="gene ID" value="GPUH_0000589901"/>
</dbReference>
<name>A0A183DB00_9BILA</name>
<organism evidence="3">
    <name type="scientific">Gongylonema pulchrum</name>
    <dbReference type="NCBI Taxonomy" id="637853"/>
    <lineage>
        <taxon>Eukaryota</taxon>
        <taxon>Metazoa</taxon>
        <taxon>Ecdysozoa</taxon>
        <taxon>Nematoda</taxon>
        <taxon>Chromadorea</taxon>
        <taxon>Rhabditida</taxon>
        <taxon>Spirurina</taxon>
        <taxon>Spiruromorpha</taxon>
        <taxon>Spiruroidea</taxon>
        <taxon>Gongylonematidae</taxon>
        <taxon>Gongylonema</taxon>
    </lineage>
</organism>
<dbReference type="AlphaFoldDB" id="A0A183DB00"/>
<evidence type="ECO:0000313" key="1">
    <source>
        <dbReference type="EMBL" id="VDK52588.1"/>
    </source>
</evidence>
<reference evidence="3" key="1">
    <citation type="submission" date="2016-06" db="UniProtKB">
        <authorList>
            <consortium name="WormBaseParasite"/>
        </authorList>
    </citation>
    <scope>IDENTIFICATION</scope>
</reference>
<dbReference type="OrthoDB" id="1921953at2759"/>
<evidence type="ECO:0000313" key="3">
    <source>
        <dbReference type="WBParaSite" id="GPUH_0000589901-mRNA-1"/>
    </source>
</evidence>
<dbReference type="EMBL" id="UYRT01013029">
    <property type="protein sequence ID" value="VDK52588.1"/>
    <property type="molecule type" value="Genomic_DNA"/>
</dbReference>
<reference evidence="1 2" key="2">
    <citation type="submission" date="2018-11" db="EMBL/GenBank/DDBJ databases">
        <authorList>
            <consortium name="Pathogen Informatics"/>
        </authorList>
    </citation>
    <scope>NUCLEOTIDE SEQUENCE [LARGE SCALE GENOMIC DNA]</scope>
</reference>
<accession>A0A183DB00</accession>